<dbReference type="AlphaFoldDB" id="N6WGA5"/>
<comment type="caution">
    <text evidence="1">The sequence shown here is derived from an EMBL/GenBank/DDBJ whole genome shotgun (WGS) entry which is preliminary data.</text>
</comment>
<organism evidence="1 2">
    <name type="scientific">Schaalia cardiffensis F0333</name>
    <dbReference type="NCBI Taxonomy" id="888050"/>
    <lineage>
        <taxon>Bacteria</taxon>
        <taxon>Bacillati</taxon>
        <taxon>Actinomycetota</taxon>
        <taxon>Actinomycetes</taxon>
        <taxon>Actinomycetales</taxon>
        <taxon>Actinomycetaceae</taxon>
        <taxon>Schaalia</taxon>
    </lineage>
</organism>
<evidence type="ECO:0000313" key="1">
    <source>
        <dbReference type="EMBL" id="ENO19224.1"/>
    </source>
</evidence>
<evidence type="ECO:0000313" key="2">
    <source>
        <dbReference type="Proteomes" id="UP000013015"/>
    </source>
</evidence>
<proteinExistence type="predicted"/>
<reference evidence="1 2" key="1">
    <citation type="submission" date="2013-03" db="EMBL/GenBank/DDBJ databases">
        <title>Reference genome for the Human Microbiome Project.</title>
        <authorList>
            <person name="Aqrawi P."/>
            <person name="Ayvaz T."/>
            <person name="Bess C."/>
            <person name="Blankenburg K."/>
            <person name="Coyle M."/>
            <person name="Deng J."/>
            <person name="Forbes L."/>
            <person name="Fowler G."/>
            <person name="Francisco L."/>
            <person name="Fu Q."/>
            <person name="Gibbs R."/>
            <person name="Gross S."/>
            <person name="Gubbala S."/>
            <person name="Hale W."/>
            <person name="Hemphill L."/>
            <person name="Highlander S."/>
            <person name="Hirani K."/>
            <person name="Jackson L."/>
            <person name="Jakkamsetti A."/>
            <person name="Javaid M."/>
            <person name="Jayaseelan J.C."/>
            <person name="Jiang H."/>
            <person name="Joshi V."/>
            <person name="Korchina V."/>
            <person name="Kovar C."/>
            <person name="Lara F."/>
            <person name="Lee S."/>
            <person name="Liu Y."/>
            <person name="Mata R."/>
            <person name="Mathew T."/>
            <person name="Munidasa M."/>
            <person name="Muzny D."/>
            <person name="Nazareth L."/>
            <person name="Ngo R."/>
            <person name="Nguyen L."/>
            <person name="Nguyen N."/>
            <person name="Okwuonu G."/>
            <person name="Ongeri F."/>
            <person name="Palculict T."/>
            <person name="Patil S."/>
            <person name="Petrosino J."/>
            <person name="Pham C."/>
            <person name="Pham P."/>
            <person name="Pu L.-L."/>
            <person name="Qin X."/>
            <person name="Qu J."/>
            <person name="Reid J."/>
            <person name="Ross M."/>
            <person name="Ruth R."/>
            <person name="Saada N."/>
            <person name="San Lucas F."/>
            <person name="Santibanez J."/>
            <person name="Shang Y."/>
            <person name="Simmons D."/>
            <person name="Song X.-Z."/>
            <person name="Tang L.-Y."/>
            <person name="Thornton R."/>
            <person name="Warren J."/>
            <person name="Weissenberger G."/>
            <person name="Wilczek-Boney K."/>
            <person name="Worley K."/>
            <person name="Youmans B."/>
            <person name="Zhang J."/>
            <person name="Zhang L."/>
            <person name="Zhao Z."/>
            <person name="Zhou C."/>
            <person name="Zhu D."/>
            <person name="Zhu Y."/>
        </authorList>
    </citation>
    <scope>NUCLEOTIDE SEQUENCE [LARGE SCALE GENOMIC DNA]</scope>
    <source>
        <strain evidence="1 2">F0333</strain>
    </source>
</reference>
<protein>
    <submittedName>
        <fullName evidence="1">Uncharacterized protein</fullName>
    </submittedName>
</protein>
<dbReference type="EMBL" id="AQHZ01000001">
    <property type="protein sequence ID" value="ENO19224.1"/>
    <property type="molecule type" value="Genomic_DNA"/>
</dbReference>
<dbReference type="HOGENOM" id="CLU_3228310_0_0_11"/>
<keyword evidence="2" id="KW-1185">Reference proteome</keyword>
<dbReference type="STRING" id="888050.HMPREF9004_0143"/>
<name>N6WGA5_9ACTO</name>
<gene>
    <name evidence="1" type="ORF">HMPREF9004_0143</name>
</gene>
<sequence length="43" mass="4865">MKHMFEKVSTLLTHADIVQVFDEQVFDSIGGYTNEYSELGTSP</sequence>
<dbReference type="Proteomes" id="UP000013015">
    <property type="component" value="Unassembled WGS sequence"/>
</dbReference>
<dbReference type="PATRIC" id="fig|888050.3.peg.142"/>
<accession>N6WGA5</accession>